<gene>
    <name evidence="1" type="ORF">HF875_13390</name>
</gene>
<sequence>MEILKTRKLKESVFCDNCEKERKHTIVTYQNINENNEECIVEMRRCKACGKEQSLM</sequence>
<evidence type="ECO:0000313" key="1">
    <source>
        <dbReference type="EMBL" id="NME10524.1"/>
    </source>
</evidence>
<dbReference type="GeneID" id="67473983"/>
<evidence type="ECO:0000313" key="2">
    <source>
        <dbReference type="Proteomes" id="UP000573963"/>
    </source>
</evidence>
<dbReference type="EMBL" id="JABAFD010000009">
    <property type="protein sequence ID" value="NME10524.1"/>
    <property type="molecule type" value="Genomic_DNA"/>
</dbReference>
<comment type="caution">
    <text evidence="1">The sequence shown here is derived from an EMBL/GenBank/DDBJ whole genome shotgun (WGS) entry which is preliminary data.</text>
</comment>
<dbReference type="Proteomes" id="UP000573963">
    <property type="component" value="Unassembled WGS sequence"/>
</dbReference>
<dbReference type="RefSeq" id="WP_021431629.1">
    <property type="nucleotide sequence ID" value="NZ_CABIWO010000002.1"/>
</dbReference>
<organism evidence="1 2">
    <name type="scientific">Paraclostridium bifermentans</name>
    <name type="common">Clostridium bifermentans</name>
    <dbReference type="NCBI Taxonomy" id="1490"/>
    <lineage>
        <taxon>Bacteria</taxon>
        <taxon>Bacillati</taxon>
        <taxon>Bacillota</taxon>
        <taxon>Clostridia</taxon>
        <taxon>Peptostreptococcales</taxon>
        <taxon>Peptostreptococcaceae</taxon>
        <taxon>Paraclostridium</taxon>
    </lineage>
</organism>
<accession>A0AA44II34</accession>
<proteinExistence type="predicted"/>
<protein>
    <submittedName>
        <fullName evidence="1">Uncharacterized protein</fullName>
    </submittedName>
</protein>
<name>A0AA44II34_PARBF</name>
<dbReference type="AlphaFoldDB" id="A0AA44II34"/>
<reference evidence="1 2" key="1">
    <citation type="submission" date="2020-04" db="EMBL/GenBank/DDBJ databases">
        <authorList>
            <person name="Hitch T.C.A."/>
            <person name="Wylensek D."/>
            <person name="Clavel T."/>
        </authorList>
    </citation>
    <scope>NUCLEOTIDE SEQUENCE [LARGE SCALE GENOMIC DNA]</scope>
    <source>
        <strain evidence="1 2">Med78_4-601-WT-2</strain>
    </source>
</reference>